<evidence type="ECO:0000313" key="2">
    <source>
        <dbReference type="EMBL" id="GIY26084.1"/>
    </source>
</evidence>
<sequence>MTMFPSQWGGYSQIQDDRAIAGVIPGRTTWHVMGMGRNSRTQYEPTTLRDRKRGDPKEKTEYSNDEKDDYELALST</sequence>
<reference evidence="2 3" key="1">
    <citation type="submission" date="2021-06" db="EMBL/GenBank/DDBJ databases">
        <title>Caerostris darwini draft genome.</title>
        <authorList>
            <person name="Kono N."/>
            <person name="Arakawa K."/>
        </authorList>
    </citation>
    <scope>NUCLEOTIDE SEQUENCE [LARGE SCALE GENOMIC DNA]</scope>
</reference>
<accession>A0AAV4RYC1</accession>
<evidence type="ECO:0000313" key="3">
    <source>
        <dbReference type="Proteomes" id="UP001054837"/>
    </source>
</evidence>
<gene>
    <name evidence="2" type="ORF">CDAR_113991</name>
</gene>
<name>A0AAV4RYC1_9ARAC</name>
<protein>
    <submittedName>
        <fullName evidence="2">Uncharacterized protein</fullName>
    </submittedName>
</protein>
<keyword evidence="3" id="KW-1185">Reference proteome</keyword>
<feature type="compositionally biased region" description="Acidic residues" evidence="1">
    <location>
        <begin position="66"/>
        <end position="76"/>
    </location>
</feature>
<dbReference type="Proteomes" id="UP001054837">
    <property type="component" value="Unassembled WGS sequence"/>
</dbReference>
<feature type="region of interest" description="Disordered" evidence="1">
    <location>
        <begin position="34"/>
        <end position="76"/>
    </location>
</feature>
<evidence type="ECO:0000256" key="1">
    <source>
        <dbReference type="SAM" id="MobiDB-lite"/>
    </source>
</evidence>
<comment type="caution">
    <text evidence="2">The sequence shown here is derived from an EMBL/GenBank/DDBJ whole genome shotgun (WGS) entry which is preliminary data.</text>
</comment>
<organism evidence="2 3">
    <name type="scientific">Caerostris darwini</name>
    <dbReference type="NCBI Taxonomy" id="1538125"/>
    <lineage>
        <taxon>Eukaryota</taxon>
        <taxon>Metazoa</taxon>
        <taxon>Ecdysozoa</taxon>
        <taxon>Arthropoda</taxon>
        <taxon>Chelicerata</taxon>
        <taxon>Arachnida</taxon>
        <taxon>Araneae</taxon>
        <taxon>Araneomorphae</taxon>
        <taxon>Entelegynae</taxon>
        <taxon>Araneoidea</taxon>
        <taxon>Araneidae</taxon>
        <taxon>Caerostris</taxon>
    </lineage>
</organism>
<proteinExistence type="predicted"/>
<feature type="compositionally biased region" description="Basic and acidic residues" evidence="1">
    <location>
        <begin position="47"/>
        <end position="65"/>
    </location>
</feature>
<dbReference type="AlphaFoldDB" id="A0AAV4RYC1"/>
<dbReference type="EMBL" id="BPLQ01006896">
    <property type="protein sequence ID" value="GIY26084.1"/>
    <property type="molecule type" value="Genomic_DNA"/>
</dbReference>